<comment type="caution">
    <text evidence="2">The sequence shown here is derived from an EMBL/GenBank/DDBJ whole genome shotgun (WGS) entry which is preliminary data.</text>
</comment>
<keyword evidence="1" id="KW-0175">Coiled coil</keyword>
<dbReference type="AlphaFoldDB" id="A0A428PHH2"/>
<dbReference type="OrthoDB" id="5038679at2759"/>
<gene>
    <name evidence="2" type="ORF">CEP54_010899</name>
</gene>
<dbReference type="EMBL" id="NKCI01000135">
    <property type="protein sequence ID" value="RSL52463.1"/>
    <property type="molecule type" value="Genomic_DNA"/>
</dbReference>
<feature type="coiled-coil region" evidence="1">
    <location>
        <begin position="184"/>
        <end position="232"/>
    </location>
</feature>
<accession>A0A428PHH2</accession>
<evidence type="ECO:0000313" key="2">
    <source>
        <dbReference type="EMBL" id="RSL52463.1"/>
    </source>
</evidence>
<dbReference type="Proteomes" id="UP000288168">
    <property type="component" value="Unassembled WGS sequence"/>
</dbReference>
<sequence length="429" mass="48959">MGKDFHKRVSDLESRLTSIREDCETCSSSTQNDQVTRQRNLARATGDAMSTLKALIQHLGNSQPSSSTDEALQEMKSAWSDVDFCVEACCRCARDHRDSLLSHGDDLRKWSKEAKLVEAELHLSLCAAQNDVASETASLQRYHEDMEVAKSVVDQTNRDHMEVQGKYFEVREWAAFLPTTWDFQQKLQIALEARRRSLKQAEANLEKINMRVTKAETKLDGHKSRLETLSAQAQKVAGIQAKGHALSRRYKAIAEDAADISRVMNSLKSSYREAVDLVNMINIRMHKLENAEYLLGIIYAALHDSTRVNELAEIIYYMDYRFDSTGRVHSLTTSKHPFGLLHDVQKKLQSQQLRLESTRAFDMYPIRDVNNKSLAALNVDMMRSVMVFLDRDAHRPVHVSPCRIGRSELVDMLRHNIRMNWGDILAGDY</sequence>
<proteinExistence type="predicted"/>
<reference evidence="2 3" key="1">
    <citation type="submission" date="2017-06" db="EMBL/GenBank/DDBJ databases">
        <title>Comparative genomic analysis of Ambrosia Fusariam Clade fungi.</title>
        <authorList>
            <person name="Stajich J.E."/>
            <person name="Carrillo J."/>
            <person name="Kijimoto T."/>
            <person name="Eskalen A."/>
            <person name="O'Donnell K."/>
            <person name="Kasson M."/>
        </authorList>
    </citation>
    <scope>NUCLEOTIDE SEQUENCE [LARGE SCALE GENOMIC DNA]</scope>
    <source>
        <strain evidence="2 3">NRRL62584</strain>
    </source>
</reference>
<dbReference type="STRING" id="1325734.A0A428PHH2"/>
<organism evidence="2 3">
    <name type="scientific">Fusarium duplospermum</name>
    <dbReference type="NCBI Taxonomy" id="1325734"/>
    <lineage>
        <taxon>Eukaryota</taxon>
        <taxon>Fungi</taxon>
        <taxon>Dikarya</taxon>
        <taxon>Ascomycota</taxon>
        <taxon>Pezizomycotina</taxon>
        <taxon>Sordariomycetes</taxon>
        <taxon>Hypocreomycetidae</taxon>
        <taxon>Hypocreales</taxon>
        <taxon>Nectriaceae</taxon>
        <taxon>Fusarium</taxon>
        <taxon>Fusarium solani species complex</taxon>
    </lineage>
</organism>
<evidence type="ECO:0000256" key="1">
    <source>
        <dbReference type="SAM" id="Coils"/>
    </source>
</evidence>
<name>A0A428PHH2_9HYPO</name>
<keyword evidence="3" id="KW-1185">Reference proteome</keyword>
<protein>
    <submittedName>
        <fullName evidence="2">Uncharacterized protein</fullName>
    </submittedName>
</protein>
<evidence type="ECO:0000313" key="3">
    <source>
        <dbReference type="Proteomes" id="UP000288168"/>
    </source>
</evidence>